<keyword evidence="4" id="KW-1185">Reference proteome</keyword>
<keyword evidence="1" id="KW-0812">Transmembrane</keyword>
<name>A0A917DLH7_9SPHN</name>
<dbReference type="InterPro" id="IPR000326">
    <property type="entry name" value="PAP2/HPO"/>
</dbReference>
<dbReference type="Pfam" id="PF01569">
    <property type="entry name" value="PAP2"/>
    <property type="match status" value="1"/>
</dbReference>
<gene>
    <name evidence="3" type="ORF">GCM10010989_21550</name>
</gene>
<dbReference type="PANTHER" id="PTHR14969:SF13">
    <property type="entry name" value="AT30094P"/>
    <property type="match status" value="1"/>
</dbReference>
<accession>A0A917DLH7</accession>
<feature type="transmembrane region" description="Helical" evidence="1">
    <location>
        <begin position="25"/>
        <end position="47"/>
    </location>
</feature>
<protein>
    <recommendedName>
        <fullName evidence="2">Phosphatidic acid phosphatase type 2/haloperoxidase domain-containing protein</fullName>
    </recommendedName>
</protein>
<evidence type="ECO:0000256" key="1">
    <source>
        <dbReference type="SAM" id="Phobius"/>
    </source>
</evidence>
<dbReference type="AlphaFoldDB" id="A0A917DLH7"/>
<dbReference type="EMBL" id="BMIO01000006">
    <property type="protein sequence ID" value="GGD46961.1"/>
    <property type="molecule type" value="Genomic_DNA"/>
</dbReference>
<feature type="domain" description="Phosphatidic acid phosphatase type 2/haloperoxidase" evidence="2">
    <location>
        <begin position="3"/>
        <end position="72"/>
    </location>
</feature>
<proteinExistence type="predicted"/>
<keyword evidence="1" id="KW-0472">Membrane</keyword>
<evidence type="ECO:0000313" key="4">
    <source>
        <dbReference type="Proteomes" id="UP000598997"/>
    </source>
</evidence>
<organism evidence="3 4">
    <name type="scientific">Croceicoccus pelagius</name>
    <dbReference type="NCBI Taxonomy" id="1703341"/>
    <lineage>
        <taxon>Bacteria</taxon>
        <taxon>Pseudomonadati</taxon>
        <taxon>Pseudomonadota</taxon>
        <taxon>Alphaproteobacteria</taxon>
        <taxon>Sphingomonadales</taxon>
        <taxon>Erythrobacteraceae</taxon>
        <taxon>Croceicoccus</taxon>
    </lineage>
</organism>
<feature type="transmembrane region" description="Helical" evidence="1">
    <location>
        <begin position="53"/>
        <end position="71"/>
    </location>
</feature>
<dbReference type="SUPFAM" id="SSF48317">
    <property type="entry name" value="Acid phosphatase/Vanadium-dependent haloperoxidase"/>
    <property type="match status" value="1"/>
</dbReference>
<evidence type="ECO:0000259" key="2">
    <source>
        <dbReference type="Pfam" id="PF01569"/>
    </source>
</evidence>
<keyword evidence="1" id="KW-1133">Transmembrane helix</keyword>
<reference evidence="3 4" key="1">
    <citation type="journal article" date="2014" name="Int. J. Syst. Evol. Microbiol.">
        <title>Complete genome sequence of Corynebacterium casei LMG S-19264T (=DSM 44701T), isolated from a smear-ripened cheese.</title>
        <authorList>
            <consortium name="US DOE Joint Genome Institute (JGI-PGF)"/>
            <person name="Walter F."/>
            <person name="Albersmeier A."/>
            <person name="Kalinowski J."/>
            <person name="Ruckert C."/>
        </authorList>
    </citation>
    <scope>NUCLEOTIDE SEQUENCE [LARGE SCALE GENOMIC DNA]</scope>
    <source>
        <strain evidence="3 4">CGMCC 1.15358</strain>
    </source>
</reference>
<dbReference type="Proteomes" id="UP000598997">
    <property type="component" value="Unassembled WGS sequence"/>
</dbReference>
<evidence type="ECO:0000313" key="3">
    <source>
        <dbReference type="EMBL" id="GGD46961.1"/>
    </source>
</evidence>
<dbReference type="Gene3D" id="1.20.144.10">
    <property type="entry name" value="Phosphatidic acid phosphatase type 2/haloperoxidase"/>
    <property type="match status" value="1"/>
</dbReference>
<dbReference type="PANTHER" id="PTHR14969">
    <property type="entry name" value="SPHINGOSINE-1-PHOSPHATE PHOSPHOHYDROLASE"/>
    <property type="match status" value="1"/>
</dbReference>
<dbReference type="InterPro" id="IPR036938">
    <property type="entry name" value="PAP2/HPO_sf"/>
</dbReference>
<comment type="caution">
    <text evidence="3">The sequence shown here is derived from an EMBL/GenBank/DDBJ whole genome shotgun (WGS) entry which is preliminary data.</text>
</comment>
<sequence>MNSSIVYLTLAVLLARAERKREIQVYLIAIAIALALLIGFTRVYLGVHWPTDVLAGWSVGAIWAALCSLIAKQLQSTRKIEGPNGEPSELDPAQPE</sequence>